<comment type="caution">
    <text evidence="1">The sequence shown here is derived from an EMBL/GenBank/DDBJ whole genome shotgun (WGS) entry which is preliminary data.</text>
</comment>
<accession>A0A6I1I0C4</accession>
<gene>
    <name evidence="1" type="ORF">GCN75_13150</name>
</gene>
<reference evidence="1 2" key="1">
    <citation type="submission" date="2019-10" db="EMBL/GenBank/DDBJ databases">
        <title>Three novel species isolated from a subtropical stream in China.</title>
        <authorList>
            <person name="Lu H."/>
        </authorList>
    </citation>
    <scope>NUCLEOTIDE SEQUENCE [LARGE SCALE GENOMIC DNA]</scope>
    <source>
        <strain evidence="1 2">FT13W</strain>
    </source>
</reference>
<evidence type="ECO:0000313" key="2">
    <source>
        <dbReference type="Proteomes" id="UP000468717"/>
    </source>
</evidence>
<dbReference type="RefSeq" id="WP_152282924.1">
    <property type="nucleotide sequence ID" value="NZ_WFLI01000013.1"/>
</dbReference>
<evidence type="ECO:0000313" key="1">
    <source>
        <dbReference type="EMBL" id="KAB8064374.1"/>
    </source>
</evidence>
<dbReference type="Pfam" id="PF19856">
    <property type="entry name" value="DUF6331"/>
    <property type="match status" value="1"/>
</dbReference>
<organism evidence="1 2">
    <name type="scientific">Janthinobacterium violaceinigrum</name>
    <dbReference type="NCBI Taxonomy" id="2654252"/>
    <lineage>
        <taxon>Bacteria</taxon>
        <taxon>Pseudomonadati</taxon>
        <taxon>Pseudomonadota</taxon>
        <taxon>Betaproteobacteria</taxon>
        <taxon>Burkholderiales</taxon>
        <taxon>Oxalobacteraceae</taxon>
        <taxon>Janthinobacterium</taxon>
    </lineage>
</organism>
<dbReference type="EMBL" id="WFLI01000013">
    <property type="protein sequence ID" value="KAB8064374.1"/>
    <property type="molecule type" value="Genomic_DNA"/>
</dbReference>
<protein>
    <submittedName>
        <fullName evidence="1">Uncharacterized protein</fullName>
    </submittedName>
</protein>
<sequence length="128" mass="14393">MTERDRQYDIQIADDRWIEFIDLAGRYDQAIDLDVLLGELWPLIYRLETHCVAGCCGIDAYDFTREAVDAALAELDRAQMRDACAAARQAVMAADGDVLMSAAMNHYADKRVILQLLDHLDACIAERA</sequence>
<dbReference type="Proteomes" id="UP000468717">
    <property type="component" value="Unassembled WGS sequence"/>
</dbReference>
<dbReference type="InterPro" id="IPR046294">
    <property type="entry name" value="DUF6331"/>
</dbReference>
<dbReference type="AlphaFoldDB" id="A0A6I1I0C4"/>
<keyword evidence="2" id="KW-1185">Reference proteome</keyword>
<proteinExistence type="predicted"/>
<name>A0A6I1I0C4_9BURK</name>